<keyword evidence="3" id="KW-1185">Reference proteome</keyword>
<dbReference type="Proteomes" id="UP000682802">
    <property type="component" value="Chromosome 2"/>
</dbReference>
<organism evidence="2 3">
    <name type="scientific">Flammeovirga kamogawensis</name>
    <dbReference type="NCBI Taxonomy" id="373891"/>
    <lineage>
        <taxon>Bacteria</taxon>
        <taxon>Pseudomonadati</taxon>
        <taxon>Bacteroidota</taxon>
        <taxon>Cytophagia</taxon>
        <taxon>Cytophagales</taxon>
        <taxon>Flammeovirgaceae</taxon>
        <taxon>Flammeovirga</taxon>
    </lineage>
</organism>
<dbReference type="RefSeq" id="WP_184679448.1">
    <property type="nucleotide sequence ID" value="NZ_CP076129.1"/>
</dbReference>
<gene>
    <name evidence="2" type="ORF">KM029_20695</name>
</gene>
<accession>A0ABX8H2G7</accession>
<sequence>MLLTTQLTTQSFAQKLKSTTIEIIGTAVPSTISSYPMFKSKQDNTFEALVYLDKSKTFQFKLSDGTVFGGSETYNLLSENGSQIPINNIGPSSVFHVSVNGENGEYKIRQIETLGFVSKTNENKKWSNEIPLTLNFDEDRKTLTYSYDKVIRLQDKFRIIANHDIDYYWSGYSISNQGYYSGLPDGVSKKDALSEVILTSYLNEGLLELSMNTDTHHTVSNFSLNQDDYLIIDTSLDEQGAKYQIGTCITCTDNISFISKENTEGITQKFLNLPFEIKRGHSLSVSSDGSTIAILIPRRNNQDVIYDGVNYLKDENSKLILLILDSSLNIITTKDIHISLNDDEINKNGYDVVIDKENDIYTHVYIPSNSITNNEINESINHDAGIVNTRWSNNGSFIWSKIFQLENPTEFVTSLFTLDESDNYYMALDILFDNIYLDGFTITFNTIHANRSNLVMIDGSTINGSKGGLSEINNIKNDNNLAHSTIFSLEGGKNRAYFAGTQNSSETVYFYQDFRQIYNANYCYYIGNYNRDINSSGDGVIQIVHNNGFEELTSEMKLYVDDEDNCYATFEVKPFTTIYHRSYEKKYRFTKNEGVGVLKLSAKDGTLGVYTSQGYLTGKDFNPAISSIIVDNSSISLEGTISNSFSYHINGVSNNETVNKEEAFELKFELPTFNSSLNNDKYWASNSFKIIGDAINFESSSLSRTSENNYEGFISLKSNYNINLQNENGDLFTIDKDGHISYGDTPILIEGLKDSSVFYINLDYQSQKLVIKEINNVGIISRDINNKNKIYELNYEENFSDIGLAKFHSNNLLIPEAYSFIINNDTNFVFGEKNTIDKLPIIEAPNSKGNLIAYFDYKNNKFSYEVIKEGQAQVTDVIVNNKYVYEAVESDDNSTIYRVGNFIDKSEGAVLEKIDINGIVQNTASISLSSPPRFGNNFKVDPTTGKMILSLENSNNKTSFTYDEVSYSIKSTSTLILLYIDSNLNLITYQESESLIQGDDYSVTIDNKGDAYYLESIQAPNSSKNFNIYKFNESSFNLLNTITATDNRTHYIAMITVDETGHLYFNGETYFDELLVNNKNVIDGNTSGCPLLNFDSETGKLNWAKPLIKGTDGRLSNGWATGFQAGENSVYISGWVLNYDSIIDDIIDPAKHTYFSNYIIEIDAEGNALWGDLLGNSNNTYNFGYTRLEVDKEDNVYYMLDARSEILPFYNNNTPILFNENRGVNKTILKYNKGILLSSTLLKTNLLFEDIIHVDDKLIVEGGIAVNNKYLSYQDHKYLNDSDQKLGVSIILKDTHSFYSNKYSSVELNVDMNEAIKNGLFDATTDVLNIKLNNGDIIIHDNLIKDNDLENSFTISFEMITKGTLTYQLFINNIPEAIQILRSEDIIEDSHVFNELFISTNNLVEINKEFLIESVVNNNLSFTLEDSLFNILNSEYIEYSLVNNDKSELSNWVSFDENNRSINLDLSSFTTNERISLLNSLELILISYDKYGNHLEIDIKFNVQESNEEVTSIDREIINQIKIYPTLVDKKLTINHSTNQNFTYQIIDINGQNIKNGKVNGNIELNTAQLKSGIYIIKIISGQQLSTFKVIKQ</sequence>
<protein>
    <submittedName>
        <fullName evidence="2">T9SS type A sorting domain-containing protein</fullName>
    </submittedName>
</protein>
<dbReference type="InterPro" id="IPR026444">
    <property type="entry name" value="Secre_tail"/>
</dbReference>
<reference evidence="2 3" key="1">
    <citation type="submission" date="2021-05" db="EMBL/GenBank/DDBJ databases">
        <title>Comparative genomic studies on the polysaccharide-degrading batcterial strains of the Flammeovirga genus.</title>
        <authorList>
            <person name="Zewei F."/>
            <person name="Zheng Z."/>
            <person name="Yu L."/>
            <person name="Ruyue G."/>
            <person name="Yanhong M."/>
            <person name="Yuanyuan C."/>
            <person name="Jingyan G."/>
            <person name="Wenjun H."/>
        </authorList>
    </citation>
    <scope>NUCLEOTIDE SEQUENCE [LARGE SCALE GENOMIC DNA]</scope>
    <source>
        <strain evidence="2 3">YS10</strain>
    </source>
</reference>
<evidence type="ECO:0000259" key="1">
    <source>
        <dbReference type="Pfam" id="PF18962"/>
    </source>
</evidence>
<dbReference type="Pfam" id="PF18962">
    <property type="entry name" value="Por_Secre_tail"/>
    <property type="match status" value="1"/>
</dbReference>
<name>A0ABX8H2G7_9BACT</name>
<evidence type="ECO:0000313" key="2">
    <source>
        <dbReference type="EMBL" id="QWG10104.1"/>
    </source>
</evidence>
<evidence type="ECO:0000313" key="3">
    <source>
        <dbReference type="Proteomes" id="UP000682802"/>
    </source>
</evidence>
<feature type="domain" description="Secretion system C-terminal sorting" evidence="1">
    <location>
        <begin position="1523"/>
        <end position="1591"/>
    </location>
</feature>
<dbReference type="EMBL" id="CP076129">
    <property type="protein sequence ID" value="QWG10104.1"/>
    <property type="molecule type" value="Genomic_DNA"/>
</dbReference>
<proteinExistence type="predicted"/>
<dbReference type="NCBIfam" id="TIGR04183">
    <property type="entry name" value="Por_Secre_tail"/>
    <property type="match status" value="1"/>
</dbReference>